<evidence type="ECO:0008006" key="9">
    <source>
        <dbReference type="Google" id="ProtNLM"/>
    </source>
</evidence>
<reference evidence="7 8" key="1">
    <citation type="submission" date="2019-07" db="EMBL/GenBank/DDBJ databases">
        <title>Rhodotorula toruloides NBRC10032 genome sequencing.</title>
        <authorList>
            <person name="Shida Y."/>
            <person name="Takaku H."/>
            <person name="Ogasawara W."/>
            <person name="Mori K."/>
        </authorList>
    </citation>
    <scope>NUCLEOTIDE SEQUENCE [LARGE SCALE GENOMIC DNA]</scope>
    <source>
        <strain evidence="7 8">NBRC10032</strain>
    </source>
</reference>
<feature type="transmembrane region" description="Helical" evidence="6">
    <location>
        <begin position="84"/>
        <end position="101"/>
    </location>
</feature>
<sequence length="105" mass="11075">MSNLDNDTLFGFVSSALISLGGVFGFLRRGSVASLVAGGGSGALLAYGVHQQRYNNQNVQVVVGVSALLAIVMGLRFVRGRKFMPAGLVTVLSLALLYRFGQRLA</sequence>
<dbReference type="PANTHER" id="PTHR12668:SF43">
    <property type="entry name" value="TRANSMEMBRANE PROTEIN 14 HOMOLOG"/>
    <property type="match status" value="1"/>
</dbReference>
<dbReference type="PANTHER" id="PTHR12668">
    <property type="entry name" value="TRANSMEMBRANE PROTEIN 14, 15"/>
    <property type="match status" value="1"/>
</dbReference>
<keyword evidence="3 6" id="KW-0812">Transmembrane</keyword>
<feature type="transmembrane region" description="Helical" evidence="6">
    <location>
        <begin position="9"/>
        <end position="26"/>
    </location>
</feature>
<dbReference type="AlphaFoldDB" id="A0A511K8W1"/>
<feature type="transmembrane region" description="Helical" evidence="6">
    <location>
        <begin position="61"/>
        <end position="78"/>
    </location>
</feature>
<evidence type="ECO:0000256" key="6">
    <source>
        <dbReference type="SAM" id="Phobius"/>
    </source>
</evidence>
<accession>A0A511K8W1</accession>
<name>A0A511K8W1_RHOTO</name>
<dbReference type="Proteomes" id="UP000321518">
    <property type="component" value="Unassembled WGS sequence"/>
</dbReference>
<feature type="transmembrane region" description="Helical" evidence="6">
    <location>
        <begin position="32"/>
        <end position="49"/>
    </location>
</feature>
<evidence type="ECO:0000256" key="4">
    <source>
        <dbReference type="ARBA" id="ARBA00022989"/>
    </source>
</evidence>
<keyword evidence="4 6" id="KW-1133">Transmembrane helix</keyword>
<keyword evidence="5 6" id="KW-0472">Membrane</keyword>
<comment type="caution">
    <text evidence="7">The sequence shown here is derived from an EMBL/GenBank/DDBJ whole genome shotgun (WGS) entry which is preliminary data.</text>
</comment>
<protein>
    <recommendedName>
        <fullName evidence="9">Transmembrane protein 14C</fullName>
    </recommendedName>
</protein>
<dbReference type="GO" id="GO:0031966">
    <property type="term" value="C:mitochondrial membrane"/>
    <property type="evidence" value="ECO:0007669"/>
    <property type="project" value="TreeGrafter"/>
</dbReference>
<evidence type="ECO:0000256" key="5">
    <source>
        <dbReference type="ARBA" id="ARBA00023136"/>
    </source>
</evidence>
<proteinExistence type="inferred from homology"/>
<dbReference type="InterPro" id="IPR005349">
    <property type="entry name" value="TMEM14"/>
</dbReference>
<dbReference type="Gene3D" id="1.10.10.1740">
    <property type="entry name" value="Transmembrane protein 14-like"/>
    <property type="match status" value="1"/>
</dbReference>
<evidence type="ECO:0000256" key="1">
    <source>
        <dbReference type="ARBA" id="ARBA00004370"/>
    </source>
</evidence>
<dbReference type="InterPro" id="IPR044890">
    <property type="entry name" value="TMEM14_sf"/>
</dbReference>
<evidence type="ECO:0000313" key="7">
    <source>
        <dbReference type="EMBL" id="GEM06783.1"/>
    </source>
</evidence>
<dbReference type="Pfam" id="PF03647">
    <property type="entry name" value="Tmemb_14"/>
    <property type="match status" value="1"/>
</dbReference>
<evidence type="ECO:0000313" key="8">
    <source>
        <dbReference type="Proteomes" id="UP000321518"/>
    </source>
</evidence>
<evidence type="ECO:0000256" key="2">
    <source>
        <dbReference type="ARBA" id="ARBA00007590"/>
    </source>
</evidence>
<dbReference type="OrthoDB" id="5620at2759"/>
<dbReference type="GO" id="GO:0070453">
    <property type="term" value="P:regulation of heme biosynthetic process"/>
    <property type="evidence" value="ECO:0007669"/>
    <property type="project" value="TreeGrafter"/>
</dbReference>
<comment type="subcellular location">
    <subcellularLocation>
        <location evidence="1">Membrane</location>
    </subcellularLocation>
</comment>
<evidence type="ECO:0000256" key="3">
    <source>
        <dbReference type="ARBA" id="ARBA00022692"/>
    </source>
</evidence>
<organism evidence="7 8">
    <name type="scientific">Rhodotorula toruloides</name>
    <name type="common">Yeast</name>
    <name type="synonym">Rhodosporidium toruloides</name>
    <dbReference type="NCBI Taxonomy" id="5286"/>
    <lineage>
        <taxon>Eukaryota</taxon>
        <taxon>Fungi</taxon>
        <taxon>Dikarya</taxon>
        <taxon>Basidiomycota</taxon>
        <taxon>Pucciniomycotina</taxon>
        <taxon>Microbotryomycetes</taxon>
        <taxon>Sporidiobolales</taxon>
        <taxon>Sporidiobolaceae</taxon>
        <taxon>Rhodotorula</taxon>
    </lineage>
</organism>
<dbReference type="EMBL" id="BJWK01000002">
    <property type="protein sequence ID" value="GEM06783.1"/>
    <property type="molecule type" value="Genomic_DNA"/>
</dbReference>
<gene>
    <name evidence="7" type="ORF">Rt10032_c02g0800</name>
</gene>
<comment type="similarity">
    <text evidence="2">Belongs to the TMEM14 family.</text>
</comment>